<protein>
    <submittedName>
        <fullName evidence="7">Nucleus protein</fullName>
    </submittedName>
</protein>
<feature type="compositionally biased region" description="Basic and acidic residues" evidence="5">
    <location>
        <begin position="77"/>
        <end position="87"/>
    </location>
</feature>
<dbReference type="GO" id="GO:0008270">
    <property type="term" value="F:zinc ion binding"/>
    <property type="evidence" value="ECO:0007669"/>
    <property type="project" value="UniProtKB-KW"/>
</dbReference>
<feature type="region of interest" description="Disordered" evidence="5">
    <location>
        <begin position="1544"/>
        <end position="1654"/>
    </location>
</feature>
<feature type="compositionally biased region" description="Low complexity" evidence="5">
    <location>
        <begin position="280"/>
        <end position="291"/>
    </location>
</feature>
<feature type="domain" description="PHD-type" evidence="6">
    <location>
        <begin position="1118"/>
        <end position="1167"/>
    </location>
</feature>
<dbReference type="SMART" id="SM00249">
    <property type="entry name" value="PHD"/>
    <property type="match status" value="2"/>
</dbReference>
<feature type="compositionally biased region" description="Acidic residues" evidence="5">
    <location>
        <begin position="998"/>
        <end position="1010"/>
    </location>
</feature>
<dbReference type="CDD" id="cd15535">
    <property type="entry name" value="PHD1_Rco1"/>
    <property type="match status" value="1"/>
</dbReference>
<feature type="region of interest" description="Disordered" evidence="5">
    <location>
        <begin position="416"/>
        <end position="468"/>
    </location>
</feature>
<feature type="region of interest" description="Disordered" evidence="5">
    <location>
        <begin position="1"/>
        <end position="207"/>
    </location>
</feature>
<feature type="compositionally biased region" description="Low complexity" evidence="5">
    <location>
        <begin position="761"/>
        <end position="805"/>
    </location>
</feature>
<dbReference type="Proteomes" id="UP000242877">
    <property type="component" value="Unassembled WGS sequence"/>
</dbReference>
<dbReference type="InterPro" id="IPR019786">
    <property type="entry name" value="Zinc_finger_PHD-type_CS"/>
</dbReference>
<feature type="compositionally biased region" description="Low complexity" evidence="5">
    <location>
        <begin position="1080"/>
        <end position="1094"/>
    </location>
</feature>
<dbReference type="EMBL" id="AZGZ01000019">
    <property type="protein sequence ID" value="KZZ89861.1"/>
    <property type="molecule type" value="Genomic_DNA"/>
</dbReference>
<dbReference type="PROSITE" id="PS50016">
    <property type="entry name" value="ZF_PHD_2"/>
    <property type="match status" value="1"/>
</dbReference>
<evidence type="ECO:0000259" key="6">
    <source>
        <dbReference type="PROSITE" id="PS50016"/>
    </source>
</evidence>
<dbReference type="VEuPathDB" id="FungiDB:AAP_04212"/>
<keyword evidence="1" id="KW-0479">Metal-binding</keyword>
<feature type="compositionally biased region" description="Polar residues" evidence="5">
    <location>
        <begin position="221"/>
        <end position="230"/>
    </location>
</feature>
<dbReference type="CDD" id="cd15534">
    <property type="entry name" value="PHD2_PHF12_Rco1"/>
    <property type="match status" value="1"/>
</dbReference>
<dbReference type="InterPro" id="IPR013083">
    <property type="entry name" value="Znf_RING/FYVE/PHD"/>
</dbReference>
<dbReference type="Pfam" id="PF00628">
    <property type="entry name" value="PHD"/>
    <property type="match status" value="1"/>
</dbReference>
<feature type="compositionally biased region" description="Basic and acidic residues" evidence="5">
    <location>
        <begin position="1598"/>
        <end position="1619"/>
    </location>
</feature>
<feature type="compositionally biased region" description="Basic and acidic residues" evidence="5">
    <location>
        <begin position="37"/>
        <end position="46"/>
    </location>
</feature>
<reference evidence="7 8" key="1">
    <citation type="journal article" date="2016" name="Genome Biol. Evol.">
        <title>Divergent and convergent evolution of fungal pathogenicity.</title>
        <authorList>
            <person name="Shang Y."/>
            <person name="Xiao G."/>
            <person name="Zheng P."/>
            <person name="Cen K."/>
            <person name="Zhan S."/>
            <person name="Wang C."/>
        </authorList>
    </citation>
    <scope>NUCLEOTIDE SEQUENCE [LARGE SCALE GENOMIC DNA]</scope>
    <source>
        <strain evidence="7 8">ARSEF 7405</strain>
    </source>
</reference>
<feature type="compositionally biased region" description="Polar residues" evidence="5">
    <location>
        <begin position="1045"/>
        <end position="1057"/>
    </location>
</feature>
<feature type="compositionally biased region" description="Basic and acidic residues" evidence="5">
    <location>
        <begin position="734"/>
        <end position="743"/>
    </location>
</feature>
<evidence type="ECO:0000256" key="2">
    <source>
        <dbReference type="ARBA" id="ARBA00022771"/>
    </source>
</evidence>
<comment type="caution">
    <text evidence="7">The sequence shown here is derived from an EMBL/GenBank/DDBJ whole genome shotgun (WGS) entry which is preliminary data.</text>
</comment>
<feature type="region of interest" description="Disordered" evidence="5">
    <location>
        <begin position="702"/>
        <end position="805"/>
    </location>
</feature>
<evidence type="ECO:0000256" key="4">
    <source>
        <dbReference type="PROSITE-ProRule" id="PRU00146"/>
    </source>
</evidence>
<gene>
    <name evidence="7" type="ORF">AAP_04212</name>
</gene>
<proteinExistence type="predicted"/>
<organism evidence="7 8">
    <name type="scientific">Ascosphaera apis ARSEF 7405</name>
    <dbReference type="NCBI Taxonomy" id="392613"/>
    <lineage>
        <taxon>Eukaryota</taxon>
        <taxon>Fungi</taxon>
        <taxon>Dikarya</taxon>
        <taxon>Ascomycota</taxon>
        <taxon>Pezizomycotina</taxon>
        <taxon>Eurotiomycetes</taxon>
        <taxon>Eurotiomycetidae</taxon>
        <taxon>Onygenales</taxon>
        <taxon>Ascosphaeraceae</taxon>
        <taxon>Ascosphaera</taxon>
    </lineage>
</organism>
<dbReference type="GO" id="GO:0006357">
    <property type="term" value="P:regulation of transcription by RNA polymerase II"/>
    <property type="evidence" value="ECO:0007669"/>
    <property type="project" value="TreeGrafter"/>
</dbReference>
<feature type="compositionally biased region" description="Polar residues" evidence="5">
    <location>
        <begin position="1544"/>
        <end position="1558"/>
    </location>
</feature>
<keyword evidence="8" id="KW-1185">Reference proteome</keyword>
<feature type="compositionally biased region" description="Polar residues" evidence="5">
    <location>
        <begin position="19"/>
        <end position="32"/>
    </location>
</feature>
<feature type="compositionally biased region" description="Polar residues" evidence="5">
    <location>
        <begin position="1460"/>
        <end position="1470"/>
    </location>
</feature>
<dbReference type="PANTHER" id="PTHR47636:SF1">
    <property type="entry name" value="TRANSCRIPTIONAL REGULATORY PROTEIN RCO1"/>
    <property type="match status" value="1"/>
</dbReference>
<feature type="compositionally biased region" description="Polar residues" evidence="5">
    <location>
        <begin position="373"/>
        <end position="388"/>
    </location>
</feature>
<feature type="compositionally biased region" description="Low complexity" evidence="5">
    <location>
        <begin position="1011"/>
        <end position="1028"/>
    </location>
</feature>
<evidence type="ECO:0000256" key="3">
    <source>
        <dbReference type="ARBA" id="ARBA00022833"/>
    </source>
</evidence>
<dbReference type="InterPro" id="IPR019787">
    <property type="entry name" value="Znf_PHD-finger"/>
</dbReference>
<feature type="compositionally biased region" description="Basic and acidic residues" evidence="5">
    <location>
        <begin position="1636"/>
        <end position="1648"/>
    </location>
</feature>
<dbReference type="InterPro" id="IPR011011">
    <property type="entry name" value="Znf_FYVE_PHD"/>
</dbReference>
<feature type="region of interest" description="Disordered" evidence="5">
    <location>
        <begin position="909"/>
        <end position="1110"/>
    </location>
</feature>
<feature type="region of interest" description="Disordered" evidence="5">
    <location>
        <begin position="360"/>
        <end position="388"/>
    </location>
</feature>
<sequence>MSSSSFTPINGKGGASWQGADSRSSATGSSAEIAQEGARHDDHDAESSPAKDLQEQQPQQQHQEEESQRLQDITGLRTDRFPERRSSAEPSAPRGVAAIDGGNDSVREGSSVGATWGSDADITMLTSSSSAAPTTTAPASAATAQPSEGASHRLPSPATAAEAKEILANVVGDSASHPRKQRRTGMDSKISVTDAGAGAPGDVNATTDQDFDMEDAITLQYDGQTASVGRTNDAPFRSTNNGEDGSLGYQATNSAENDFALTTSATRSQSISSHNSAATQQRQQQQQQQQRPDNGDSAWHEPPAAGQSSGHNYPFLYERAPATGSMQSVGSLPTTRYRHAGLNPVRARGFANLAASTARAKNRSPGPGAAAHNGNSVGQGDSNDTAISVSGDIHAVPTAAERARLIAEDNGRQDAFSRHVHEEPPPASSTRSRARRFSANTNGSNRSESVIDDTPERDGSGVPTMGMPVGASAATLAARDRKLRDISAASFHMQTRNRGSSGSFSASQSSPPYNEGPNAHAPPTGGGTMNIIAATPSMMTRASTRGRPGYETLVSFAQMNGTRSGSVGSSSPRASYGLGHEPGPGQITLRTAAITPGHNGEDTMDQGPMNSSPTRIPSQKLLDALSDSIRRAIEADDMRLVHTLRFIQGRATTELGYLGLVDNALCSDDGMKEFKRAVRRVMRRVSKNMAVSNTTIDESARIEQSFDDNAPMSTEDLHDYTNSASPLKRRERRRERQAVDRKSTAVTAIDPNLTESAENVTTTTSTTMPTSTRRTRRSLTPGSTKITRTQSASSDHSSTSSLSTAKSVDLAAEALNSTESEKLAATSTPMPVAESETAVAVDTAAAAVASATATTAAAPAVVGRRGVPRVAKKKKPQRYQKPYAKGVNNENLRGPVLTPAQQERYKEMDKLNNPKTQAEFRQELPELDEDTSDIRTPAKGTTPVKETEDGPDARRNARRRAIAAVGAPRPRYSRRRRAELKLEEEELDEIQSPVDLSSDNEGDDDDEDESAFASEAGEVKISGRAAAAKARESSRALAKKRPRKSQGTQGLGSSTTLKGRRRRAVASPAIAGVSTRRVTRASAPASARQSSEPAISDIHMADATGPADSSDNGAQINDDYCYLCNGSGELLCCDGCVHSFHFSCLDPPMDPENPPDGRWFCSECEDKYEAEQVAKAAARNRANAAAAAAPTNTEVVMSSLLENADTLRTHPFQLPASLRNYYAGNKTGEKGEYSAVAVLPKKDQRRWAKTYASDERSNAHLYAITDNKGKFIFCVACGRTSGGNKPILICSFCPCAWHLDCLPFPVSNPPYQKINSEKPYHHWKCPNHVDHDLRHIRSFAGRLGNFRRPRNPRWIDIDVIPSNEDFNAGPVGGHPSYYDEEDRDGVVYRVHEKPLIMNFVERVKQENAMDAALKSFYRAVVDRQGPEWREELLKQAPQDMVVKAIVECEREAARDARRSGMQSRTGTRSEPASIAASGGEQISPNYAISTDINEAALGLVFLSNASTAPVTTQKSLEAPQKPIESSTNNAELSGLLKQLVSINQADQSTSESEVSQIRQARADQASAMEIEPSPTDESHADSHPSGPEAASGADDSEDTLKKPRQEAREEQLKREDQNGEGRSPTPGKGKDGKKRGHEDISSTDEKSNAPKSEIGLLQSIQAYVAERMRALGGEETADKQ</sequence>
<keyword evidence="3" id="KW-0862">Zinc</keyword>
<dbReference type="OrthoDB" id="4207087at2759"/>
<feature type="region of interest" description="Disordered" evidence="5">
    <location>
        <begin position="1453"/>
        <end position="1478"/>
    </location>
</feature>
<evidence type="ECO:0000313" key="8">
    <source>
        <dbReference type="Proteomes" id="UP000242877"/>
    </source>
</evidence>
<evidence type="ECO:0000313" key="7">
    <source>
        <dbReference type="EMBL" id="KZZ89861.1"/>
    </source>
</evidence>
<evidence type="ECO:0000256" key="5">
    <source>
        <dbReference type="SAM" id="MobiDB-lite"/>
    </source>
</evidence>
<dbReference type="InterPro" id="IPR001965">
    <property type="entry name" value="Znf_PHD"/>
</dbReference>
<feature type="region of interest" description="Disordered" evidence="5">
    <location>
        <begin position="492"/>
        <end position="531"/>
    </location>
</feature>
<feature type="compositionally biased region" description="Low complexity" evidence="5">
    <location>
        <begin position="126"/>
        <end position="144"/>
    </location>
</feature>
<evidence type="ECO:0000256" key="1">
    <source>
        <dbReference type="ARBA" id="ARBA00022723"/>
    </source>
</evidence>
<keyword evidence="2 4" id="KW-0863">Zinc-finger</keyword>
<name>A0A167XB88_9EURO</name>
<feature type="compositionally biased region" description="Basic and acidic residues" evidence="5">
    <location>
        <begin position="909"/>
        <end position="924"/>
    </location>
</feature>
<feature type="compositionally biased region" description="Low complexity" evidence="5">
    <location>
        <begin position="500"/>
        <end position="510"/>
    </location>
</feature>
<dbReference type="PANTHER" id="PTHR47636">
    <property type="entry name" value="TRANSCRIPTIONAL REGULATORY PROTEIN RCO1"/>
    <property type="match status" value="1"/>
</dbReference>
<dbReference type="InterPro" id="IPR052819">
    <property type="entry name" value="Chromatin_regulatory_protein"/>
</dbReference>
<feature type="compositionally biased region" description="Polar residues" evidence="5">
    <location>
        <begin position="237"/>
        <end position="279"/>
    </location>
</feature>
<accession>A0A167XB88</accession>
<dbReference type="GO" id="GO:0032221">
    <property type="term" value="C:Rpd3S complex"/>
    <property type="evidence" value="ECO:0007669"/>
    <property type="project" value="TreeGrafter"/>
</dbReference>
<dbReference type="PROSITE" id="PS01359">
    <property type="entry name" value="ZF_PHD_1"/>
    <property type="match status" value="1"/>
</dbReference>
<feature type="region of interest" description="Disordered" evidence="5">
    <location>
        <begin position="221"/>
        <end position="315"/>
    </location>
</feature>
<feature type="compositionally biased region" description="Basic and acidic residues" evidence="5">
    <location>
        <begin position="945"/>
        <end position="955"/>
    </location>
</feature>
<dbReference type="SUPFAM" id="SSF57903">
    <property type="entry name" value="FYVE/PHD zinc finger"/>
    <property type="match status" value="2"/>
</dbReference>
<dbReference type="Gene3D" id="3.30.40.10">
    <property type="entry name" value="Zinc/RING finger domain, C3HC4 (zinc finger)"/>
    <property type="match status" value="2"/>
</dbReference>